<proteinExistence type="predicted"/>
<dbReference type="AlphaFoldDB" id="A0A5N5FS18"/>
<accession>A0A5N5FS18</accession>
<gene>
    <name evidence="2" type="ORF">D8674_005656</name>
</gene>
<feature type="compositionally biased region" description="Polar residues" evidence="1">
    <location>
        <begin position="88"/>
        <end position="98"/>
    </location>
</feature>
<protein>
    <submittedName>
        <fullName evidence="2">Py-PIP1-1 mRNA for plasma membrane intrinsic protein 1-1</fullName>
    </submittedName>
</protein>
<reference evidence="2 3" key="1">
    <citation type="submission" date="2019-09" db="EMBL/GenBank/DDBJ databases">
        <authorList>
            <person name="Ou C."/>
        </authorList>
    </citation>
    <scope>NUCLEOTIDE SEQUENCE [LARGE SCALE GENOMIC DNA]</scope>
    <source>
        <strain evidence="2">S2</strain>
        <tissue evidence="2">Leaf</tissue>
    </source>
</reference>
<comment type="caution">
    <text evidence="2">The sequence shown here is derived from an EMBL/GenBank/DDBJ whole genome shotgun (WGS) entry which is preliminary data.</text>
</comment>
<reference evidence="3" key="2">
    <citation type="submission" date="2019-10" db="EMBL/GenBank/DDBJ databases">
        <title>A de novo genome assembly of a pear dwarfing rootstock.</title>
        <authorList>
            <person name="Wang F."/>
            <person name="Wang J."/>
            <person name="Li S."/>
            <person name="Zhang Y."/>
            <person name="Fang M."/>
            <person name="Ma L."/>
            <person name="Zhao Y."/>
            <person name="Jiang S."/>
        </authorList>
    </citation>
    <scope>NUCLEOTIDE SEQUENCE [LARGE SCALE GENOMIC DNA]</scope>
</reference>
<feature type="region of interest" description="Disordered" evidence="1">
    <location>
        <begin position="25"/>
        <end position="164"/>
    </location>
</feature>
<evidence type="ECO:0000313" key="2">
    <source>
        <dbReference type="EMBL" id="KAB2605939.1"/>
    </source>
</evidence>
<feature type="compositionally biased region" description="Basic and acidic residues" evidence="1">
    <location>
        <begin position="25"/>
        <end position="53"/>
    </location>
</feature>
<organism evidence="2 3">
    <name type="scientific">Pyrus ussuriensis x Pyrus communis</name>
    <dbReference type="NCBI Taxonomy" id="2448454"/>
    <lineage>
        <taxon>Eukaryota</taxon>
        <taxon>Viridiplantae</taxon>
        <taxon>Streptophyta</taxon>
        <taxon>Embryophyta</taxon>
        <taxon>Tracheophyta</taxon>
        <taxon>Spermatophyta</taxon>
        <taxon>Magnoliopsida</taxon>
        <taxon>eudicotyledons</taxon>
        <taxon>Gunneridae</taxon>
        <taxon>Pentapetalae</taxon>
        <taxon>rosids</taxon>
        <taxon>fabids</taxon>
        <taxon>Rosales</taxon>
        <taxon>Rosaceae</taxon>
        <taxon>Amygdaloideae</taxon>
        <taxon>Maleae</taxon>
        <taxon>Pyrus</taxon>
    </lineage>
</organism>
<sequence length="164" mass="18558">MVEAKMKVAILERETEGWGRNYREMKEGGGRLRETGGEVRLRERKNNSKKLNEGLKTPRRPIPIPNGDSFPIYNDDEDLNFLEDRTDPSVTAPYQTDPNHYDEDLGISPMSTKTGTKEDGSPKTPGWVDVSSDDGYGGQVHQEHGEPNRQRSQNRAKPIKFTTN</sequence>
<name>A0A5N5FS18_9ROSA</name>
<dbReference type="EMBL" id="SMOL01000559">
    <property type="protein sequence ID" value="KAB2605939.1"/>
    <property type="molecule type" value="Genomic_DNA"/>
</dbReference>
<reference evidence="2 3" key="3">
    <citation type="submission" date="2019-11" db="EMBL/GenBank/DDBJ databases">
        <title>A de novo genome assembly of a pear dwarfing rootstock.</title>
        <authorList>
            <person name="Wang F."/>
            <person name="Wang J."/>
            <person name="Li S."/>
            <person name="Zhang Y."/>
            <person name="Fang M."/>
            <person name="Ma L."/>
            <person name="Zhao Y."/>
            <person name="Jiang S."/>
        </authorList>
    </citation>
    <scope>NUCLEOTIDE SEQUENCE [LARGE SCALE GENOMIC DNA]</scope>
    <source>
        <strain evidence="2">S2</strain>
        <tissue evidence="2">Leaf</tissue>
    </source>
</reference>
<keyword evidence="3" id="KW-1185">Reference proteome</keyword>
<evidence type="ECO:0000313" key="3">
    <source>
        <dbReference type="Proteomes" id="UP000327157"/>
    </source>
</evidence>
<dbReference type="Proteomes" id="UP000327157">
    <property type="component" value="Chromosome 11"/>
</dbReference>
<evidence type="ECO:0000256" key="1">
    <source>
        <dbReference type="SAM" id="MobiDB-lite"/>
    </source>
</evidence>